<evidence type="ECO:0000313" key="1">
    <source>
        <dbReference type="EMBL" id="KAI3377002.1"/>
    </source>
</evidence>
<evidence type="ECO:0000313" key="2">
    <source>
        <dbReference type="Proteomes" id="UP000831701"/>
    </source>
</evidence>
<name>A0ACB8XBT8_9TELE</name>
<keyword evidence="2" id="KW-1185">Reference proteome</keyword>
<dbReference type="EMBL" id="CM041531">
    <property type="protein sequence ID" value="KAI3377002.1"/>
    <property type="molecule type" value="Genomic_DNA"/>
</dbReference>
<gene>
    <name evidence="1" type="ORF">L3Q82_000227</name>
</gene>
<proteinExistence type="predicted"/>
<dbReference type="Proteomes" id="UP000831701">
    <property type="component" value="Chromosome 1"/>
</dbReference>
<organism evidence="1 2">
    <name type="scientific">Scortum barcoo</name>
    <name type="common">barcoo grunter</name>
    <dbReference type="NCBI Taxonomy" id="214431"/>
    <lineage>
        <taxon>Eukaryota</taxon>
        <taxon>Metazoa</taxon>
        <taxon>Chordata</taxon>
        <taxon>Craniata</taxon>
        <taxon>Vertebrata</taxon>
        <taxon>Euteleostomi</taxon>
        <taxon>Actinopterygii</taxon>
        <taxon>Neopterygii</taxon>
        <taxon>Teleostei</taxon>
        <taxon>Neoteleostei</taxon>
        <taxon>Acanthomorphata</taxon>
        <taxon>Eupercaria</taxon>
        <taxon>Centrarchiformes</taxon>
        <taxon>Terapontoidei</taxon>
        <taxon>Terapontidae</taxon>
        <taxon>Scortum</taxon>
    </lineage>
</organism>
<protein>
    <submittedName>
        <fullName evidence="1">Uncharacterized protein</fullName>
    </submittedName>
</protein>
<accession>A0ACB8XBT8</accession>
<reference evidence="1" key="1">
    <citation type="submission" date="2022-04" db="EMBL/GenBank/DDBJ databases">
        <title>Jade perch genome.</title>
        <authorList>
            <person name="Chao B."/>
        </authorList>
    </citation>
    <scope>NUCLEOTIDE SEQUENCE</scope>
    <source>
        <strain evidence="1">CB-2022</strain>
    </source>
</reference>
<comment type="caution">
    <text evidence="1">The sequence shown here is derived from an EMBL/GenBank/DDBJ whole genome shotgun (WGS) entry which is preliminary data.</text>
</comment>
<sequence length="216" mass="24915">MGKSRVSPTKITTIPRLELSAAVVAVRSSDMLLKELDVEDLQEFFWTDSTVVLGYINNDARRFQVFVANRIQRVKASTKPEQWAYVASEDNPADHASRGLTAQQLKNSNWFTGPKFLWQYELPARELKVGAVEEDDPELRKTFVRNTTAKEDESLVERFKKFSDCSRVVKAVARLRRQIREYKGKKQRTNECTSLEERKEAELVIVKLVQEEAFLT</sequence>